<organism evidence="1 2">
    <name type="scientific">Pseudolysinimonas kribbensis</name>
    <dbReference type="NCBI Taxonomy" id="433641"/>
    <lineage>
        <taxon>Bacteria</taxon>
        <taxon>Bacillati</taxon>
        <taxon>Actinomycetota</taxon>
        <taxon>Actinomycetes</taxon>
        <taxon>Micrococcales</taxon>
        <taxon>Microbacteriaceae</taxon>
        <taxon>Pseudolysinimonas</taxon>
    </lineage>
</organism>
<sequence length="53" mass="5904">MGMSAADERSERELRAKAVEIHKLETAFGDEDAARAAYEAEMERRHGPRTGAE</sequence>
<comment type="caution">
    <text evidence="1">The sequence shown here is derived from an EMBL/GenBank/DDBJ whole genome shotgun (WGS) entry which is preliminary data.</text>
</comment>
<proteinExistence type="predicted"/>
<gene>
    <name evidence="1" type="ORF">GCM10025881_06420</name>
</gene>
<name>A0ABQ6JZZ6_9MICO</name>
<dbReference type="EMBL" id="BSVB01000001">
    <property type="protein sequence ID" value="GMA93818.1"/>
    <property type="molecule type" value="Genomic_DNA"/>
</dbReference>
<evidence type="ECO:0000313" key="2">
    <source>
        <dbReference type="Proteomes" id="UP001157034"/>
    </source>
</evidence>
<reference evidence="2" key="1">
    <citation type="journal article" date="2019" name="Int. J. Syst. Evol. Microbiol.">
        <title>The Global Catalogue of Microorganisms (GCM) 10K type strain sequencing project: providing services to taxonomists for standard genome sequencing and annotation.</title>
        <authorList>
            <consortium name="The Broad Institute Genomics Platform"/>
            <consortium name="The Broad Institute Genome Sequencing Center for Infectious Disease"/>
            <person name="Wu L."/>
            <person name="Ma J."/>
        </authorList>
    </citation>
    <scope>NUCLEOTIDE SEQUENCE [LARGE SCALE GENOMIC DNA]</scope>
    <source>
        <strain evidence="2">NBRC 108894</strain>
    </source>
</reference>
<dbReference type="Proteomes" id="UP001157034">
    <property type="component" value="Unassembled WGS sequence"/>
</dbReference>
<keyword evidence="2" id="KW-1185">Reference proteome</keyword>
<accession>A0ABQ6JZZ6</accession>
<evidence type="ECO:0000313" key="1">
    <source>
        <dbReference type="EMBL" id="GMA93818.1"/>
    </source>
</evidence>
<protein>
    <submittedName>
        <fullName evidence="1">Uncharacterized protein</fullName>
    </submittedName>
</protein>